<feature type="region of interest" description="Disordered" evidence="7">
    <location>
        <begin position="184"/>
        <end position="231"/>
    </location>
</feature>
<accession>A0AAT9HWH1</accession>
<evidence type="ECO:0000256" key="8">
    <source>
        <dbReference type="SAM" id="Phobius"/>
    </source>
</evidence>
<dbReference type="PANTHER" id="PTHR43227:SF8">
    <property type="entry name" value="DIACETYLCHITOBIOSE UPTAKE SYSTEM PERMEASE PROTEIN DASB"/>
    <property type="match status" value="1"/>
</dbReference>
<dbReference type="SUPFAM" id="SSF53850">
    <property type="entry name" value="Periplasmic binding protein-like II"/>
    <property type="match status" value="1"/>
</dbReference>
<feature type="region of interest" description="Disordered" evidence="7">
    <location>
        <begin position="370"/>
        <end position="404"/>
    </location>
</feature>
<feature type="compositionally biased region" description="Low complexity" evidence="7">
    <location>
        <begin position="214"/>
        <end position="226"/>
    </location>
</feature>
<dbReference type="PANTHER" id="PTHR43227">
    <property type="entry name" value="BLL4140 PROTEIN"/>
    <property type="match status" value="1"/>
</dbReference>
<keyword evidence="3" id="KW-1003">Cell membrane</keyword>
<keyword evidence="2" id="KW-0813">Transport</keyword>
<feature type="compositionally biased region" description="Basic residues" evidence="7">
    <location>
        <begin position="373"/>
        <end position="404"/>
    </location>
</feature>
<proteinExistence type="predicted"/>
<gene>
    <name evidence="9" type="ORF">SHKM778_84250</name>
</gene>
<keyword evidence="4 8" id="KW-0812">Transmembrane</keyword>
<keyword evidence="6 8" id="KW-0472">Membrane</keyword>
<evidence type="ECO:0000256" key="3">
    <source>
        <dbReference type="ARBA" id="ARBA00022475"/>
    </source>
</evidence>
<comment type="subcellular location">
    <subcellularLocation>
        <location evidence="1">Cell membrane</location>
        <topology evidence="1">Multi-pass membrane protein</topology>
    </subcellularLocation>
</comment>
<evidence type="ECO:0000256" key="2">
    <source>
        <dbReference type="ARBA" id="ARBA00022448"/>
    </source>
</evidence>
<organism evidence="9">
    <name type="scientific">Streptomyces haneummycinicus</name>
    <dbReference type="NCBI Taxonomy" id="3074435"/>
    <lineage>
        <taxon>Bacteria</taxon>
        <taxon>Bacillati</taxon>
        <taxon>Actinomycetota</taxon>
        <taxon>Actinomycetes</taxon>
        <taxon>Kitasatosporales</taxon>
        <taxon>Streptomycetaceae</taxon>
        <taxon>Streptomyces</taxon>
    </lineage>
</organism>
<name>A0AAT9HWH1_9ACTN</name>
<reference evidence="9" key="2">
    <citation type="submission" date="2024-07" db="EMBL/GenBank/DDBJ databases">
        <title>Streptomyces haneummycinica sp. nov., a new antibiotic-producing actinobacterium isolated from marine sediment.</title>
        <authorList>
            <person name="Uemura M."/>
            <person name="Hamada M."/>
            <person name="Hirano S."/>
            <person name="Kobayashi K."/>
            <person name="Ohshiro T."/>
            <person name="Kobayashi T."/>
            <person name="Terahara T."/>
        </authorList>
    </citation>
    <scope>NUCLEOTIDE SEQUENCE</scope>
    <source>
        <strain evidence="9">KM77-8</strain>
    </source>
</reference>
<protein>
    <recommendedName>
        <fullName evidence="10">Sugar ABC transporter permease</fullName>
    </recommendedName>
</protein>
<evidence type="ECO:0000256" key="5">
    <source>
        <dbReference type="ARBA" id="ARBA00022989"/>
    </source>
</evidence>
<dbReference type="AlphaFoldDB" id="A0AAT9HWH1"/>
<dbReference type="GO" id="GO:0005886">
    <property type="term" value="C:plasma membrane"/>
    <property type="evidence" value="ECO:0007669"/>
    <property type="project" value="UniProtKB-SubCell"/>
</dbReference>
<evidence type="ECO:0008006" key="10">
    <source>
        <dbReference type="Google" id="ProtNLM"/>
    </source>
</evidence>
<evidence type="ECO:0000256" key="6">
    <source>
        <dbReference type="ARBA" id="ARBA00023136"/>
    </source>
</evidence>
<reference evidence="9" key="1">
    <citation type="submission" date="2024-06" db="EMBL/GenBank/DDBJ databases">
        <authorList>
            <consortium name="consrtm"/>
            <person name="Uemura M."/>
            <person name="Terahara T."/>
        </authorList>
    </citation>
    <scope>NUCLEOTIDE SEQUENCE</scope>
    <source>
        <strain evidence="9">KM77-8</strain>
    </source>
</reference>
<sequence length="404" mass="42885">MDGPVRQGGPDHARRDLGKKDYVATGALGTDFPTSVTQTFTGGDQPKAGMVYEGDFAQVNIGETKAKVGTDAKVFPFPAVGDTAPVVSGGDAAVILEDSKAAQALATFLASPDAAEIHAKLGGFLSPNKNVDPSTYPNEVQKKIAGALVASGDDFRFDMSDQAPQAFGGTPGKGEWKALQDFLKNPGTSPAHRRGWRPTRPRRTGTDPAMASDTAAGAPRTAPAAPKSRKSVTGTRRTVAALFLLPALVLLGALVVYPIGYSVVRSFYDQSGDGFAGFDNYEALFTDDGIRTALKNNVIWVVFAPTVATALGLVFAVLTERVRWGTAFKLVVFMPMAISMLAAGIIFRLVYDQDPDKGVANAVWVGCTTPSPSRRRSRRRTRAASRPGTGRRGRVHHHVGGARR</sequence>
<evidence type="ECO:0000313" key="9">
    <source>
        <dbReference type="EMBL" id="BFO22037.1"/>
    </source>
</evidence>
<dbReference type="Gene3D" id="3.40.190.10">
    <property type="entry name" value="Periplasmic binding protein-like II"/>
    <property type="match status" value="2"/>
</dbReference>
<feature type="transmembrane region" description="Helical" evidence="8">
    <location>
        <begin position="298"/>
        <end position="318"/>
    </location>
</feature>
<evidence type="ECO:0000256" key="4">
    <source>
        <dbReference type="ARBA" id="ARBA00022692"/>
    </source>
</evidence>
<dbReference type="Gene3D" id="1.10.3720.10">
    <property type="entry name" value="MetI-like"/>
    <property type="match status" value="1"/>
</dbReference>
<evidence type="ECO:0000256" key="7">
    <source>
        <dbReference type="SAM" id="MobiDB-lite"/>
    </source>
</evidence>
<feature type="compositionally biased region" description="Basic and acidic residues" evidence="7">
    <location>
        <begin position="9"/>
        <end position="20"/>
    </location>
</feature>
<feature type="transmembrane region" description="Helical" evidence="8">
    <location>
        <begin position="239"/>
        <end position="259"/>
    </location>
</feature>
<evidence type="ECO:0000256" key="1">
    <source>
        <dbReference type="ARBA" id="ARBA00004651"/>
    </source>
</evidence>
<dbReference type="InterPro" id="IPR035906">
    <property type="entry name" value="MetI-like_sf"/>
</dbReference>
<keyword evidence="5 8" id="KW-1133">Transmembrane helix</keyword>
<dbReference type="InterPro" id="IPR050809">
    <property type="entry name" value="UgpAE/MalFG_permease"/>
</dbReference>
<feature type="compositionally biased region" description="Basic residues" evidence="7">
    <location>
        <begin position="191"/>
        <end position="203"/>
    </location>
</feature>
<dbReference type="SUPFAM" id="SSF161098">
    <property type="entry name" value="MetI-like"/>
    <property type="match status" value="1"/>
</dbReference>
<feature type="transmembrane region" description="Helical" evidence="8">
    <location>
        <begin position="330"/>
        <end position="351"/>
    </location>
</feature>
<feature type="region of interest" description="Disordered" evidence="7">
    <location>
        <begin position="1"/>
        <end position="20"/>
    </location>
</feature>
<dbReference type="EMBL" id="AP035768">
    <property type="protein sequence ID" value="BFO22037.1"/>
    <property type="molecule type" value="Genomic_DNA"/>
</dbReference>